<comment type="caution">
    <text evidence="1">The sequence shown here is derived from an EMBL/GenBank/DDBJ whole genome shotgun (WGS) entry which is preliminary data.</text>
</comment>
<proteinExistence type="predicted"/>
<name>A0A162RKZ2_9BACL</name>
<evidence type="ECO:0000313" key="1">
    <source>
        <dbReference type="EMBL" id="OAB72827.1"/>
    </source>
</evidence>
<dbReference type="RefSeq" id="WP_068659684.1">
    <property type="nucleotide sequence ID" value="NZ_CP017770.1"/>
</dbReference>
<dbReference type="KEGG" id="pcx:LPB68_04790"/>
<dbReference type="AlphaFoldDB" id="A0A162RKZ2"/>
<protein>
    <submittedName>
        <fullName evidence="1">Uncharacterized protein</fullName>
    </submittedName>
</protein>
<sequence length="164" mass="19457">MKEITKRHLDFLEEAKMSFENDVRLETHRNEAEGLIALRRSFDRDCVQVYELGDEVALFAKVIPATVGTEFIESIGNRYGLKLGEVRTEIAEFSEEMEKQLKANVHKGGWENYTYQYLRNELEKNFRKLMKRTSHSEFRRRCANIANFAMMLADNDRREERERL</sequence>
<evidence type="ECO:0000313" key="2">
    <source>
        <dbReference type="Proteomes" id="UP000077134"/>
    </source>
</evidence>
<reference evidence="1 2" key="1">
    <citation type="submission" date="2016-02" db="EMBL/GenBank/DDBJ databases">
        <title>Paenibacillus sp. LPB0068, isolated from Crassostrea gigas.</title>
        <authorList>
            <person name="Shin S.-K."/>
            <person name="Yi H."/>
        </authorList>
    </citation>
    <scope>NUCLEOTIDE SEQUENCE [LARGE SCALE GENOMIC DNA]</scope>
    <source>
        <strain evidence="1 2">LPB0068</strain>
    </source>
</reference>
<dbReference type="STRING" id="1763538.LPB68_04790"/>
<dbReference type="EMBL" id="LSFN01000032">
    <property type="protein sequence ID" value="OAB72827.1"/>
    <property type="molecule type" value="Genomic_DNA"/>
</dbReference>
<dbReference type="Proteomes" id="UP000077134">
    <property type="component" value="Unassembled WGS sequence"/>
</dbReference>
<dbReference type="OrthoDB" id="2663315at2"/>
<gene>
    <name evidence="1" type="ORF">PNBC_15460</name>
</gene>
<keyword evidence="2" id="KW-1185">Reference proteome</keyword>
<organism evidence="1 2">
    <name type="scientific">Paenibacillus crassostreae</name>
    <dbReference type="NCBI Taxonomy" id="1763538"/>
    <lineage>
        <taxon>Bacteria</taxon>
        <taxon>Bacillati</taxon>
        <taxon>Bacillota</taxon>
        <taxon>Bacilli</taxon>
        <taxon>Bacillales</taxon>
        <taxon>Paenibacillaceae</taxon>
        <taxon>Paenibacillus</taxon>
    </lineage>
</organism>
<accession>A0A162RKZ2</accession>